<dbReference type="Proteomes" id="UP001652623">
    <property type="component" value="Chromosome 5"/>
</dbReference>
<reference evidence="3" key="1">
    <citation type="submission" date="2025-08" db="UniProtKB">
        <authorList>
            <consortium name="RefSeq"/>
        </authorList>
    </citation>
    <scope>IDENTIFICATION</scope>
    <source>
        <tissue evidence="3">Seedling</tissue>
    </source>
</reference>
<keyword evidence="2" id="KW-1185">Reference proteome</keyword>
<name>A0ABM4A933_ZIZJJ</name>
<dbReference type="PANTHER" id="PTHR33116:SF80">
    <property type="entry name" value="REVERSE TRANSCRIPTASE ZINC-BINDING DOMAIN-CONTAINING PROTEIN"/>
    <property type="match status" value="1"/>
</dbReference>
<feature type="domain" description="Reverse transcriptase" evidence="1">
    <location>
        <begin position="2"/>
        <end position="140"/>
    </location>
</feature>
<organism evidence="2 3">
    <name type="scientific">Ziziphus jujuba</name>
    <name type="common">Chinese jujube</name>
    <name type="synonym">Ziziphus sativa</name>
    <dbReference type="NCBI Taxonomy" id="326968"/>
    <lineage>
        <taxon>Eukaryota</taxon>
        <taxon>Viridiplantae</taxon>
        <taxon>Streptophyta</taxon>
        <taxon>Embryophyta</taxon>
        <taxon>Tracheophyta</taxon>
        <taxon>Spermatophyta</taxon>
        <taxon>Magnoliopsida</taxon>
        <taxon>eudicotyledons</taxon>
        <taxon>Gunneridae</taxon>
        <taxon>Pentapetalae</taxon>
        <taxon>rosids</taxon>
        <taxon>fabids</taxon>
        <taxon>Rosales</taxon>
        <taxon>Rhamnaceae</taxon>
        <taxon>Paliureae</taxon>
        <taxon>Ziziphus</taxon>
    </lineage>
</organism>
<dbReference type="PANTHER" id="PTHR33116">
    <property type="entry name" value="REVERSE TRANSCRIPTASE ZINC-BINDING DOMAIN-CONTAINING PROTEIN-RELATED-RELATED"/>
    <property type="match status" value="1"/>
</dbReference>
<evidence type="ECO:0000313" key="2">
    <source>
        <dbReference type="Proteomes" id="UP001652623"/>
    </source>
</evidence>
<evidence type="ECO:0000259" key="1">
    <source>
        <dbReference type="Pfam" id="PF00078"/>
    </source>
</evidence>
<accession>A0ABM4A933</accession>
<proteinExistence type="predicted"/>
<dbReference type="InterPro" id="IPR000477">
    <property type="entry name" value="RT_dom"/>
</dbReference>
<dbReference type="Pfam" id="PF00078">
    <property type="entry name" value="RVT_1"/>
    <property type="match status" value="1"/>
</dbReference>
<sequence length="265" mass="30261">MHKAYDRVNWNMLNEILIRFGFSARVLGLLSQCYSLGQASILLKGSIYGNVKLEWRLRQGNPISPYLFIIFVEFLSRLLFSLEREGKIHGIRLGRISPTISHLFFTDDILIFCRATRKEALAVARCLEHYSKWTGQMVNKAMLCKLGWTLETNIDLLWVKAVKGKYFPHSSFMRCGQKKNASWQWKSLLDTRPVLAKEMCFRVGKGTRLTSGKTHGFLIIRTSSHFPIRTPSSLRLNLFTNSCVKLVGKTRASGSIYGLATYIAD</sequence>
<dbReference type="GeneID" id="132803749"/>
<protein>
    <submittedName>
        <fullName evidence="3">Uncharacterized protein LOC132803749</fullName>
    </submittedName>
</protein>
<evidence type="ECO:0000313" key="3">
    <source>
        <dbReference type="RefSeq" id="XP_060673244.1"/>
    </source>
</evidence>
<gene>
    <name evidence="3" type="primary">LOC132803749</name>
</gene>
<dbReference type="RefSeq" id="XP_060673244.1">
    <property type="nucleotide sequence ID" value="XM_060817261.1"/>
</dbReference>